<keyword evidence="5 9" id="KW-0812">Transmembrane</keyword>
<dbReference type="PANTHER" id="PTHR32196:SF71">
    <property type="entry name" value="AUTOINDUCER 2 IMPORT SYSTEM PERMEASE PROTEIN LSRD"/>
    <property type="match status" value="1"/>
</dbReference>
<evidence type="ECO:0000256" key="7">
    <source>
        <dbReference type="ARBA" id="ARBA00023136"/>
    </source>
</evidence>
<dbReference type="PANTHER" id="PTHR32196">
    <property type="entry name" value="ABC TRANSPORTER PERMEASE PROTEIN YPHD-RELATED-RELATED"/>
    <property type="match status" value="1"/>
</dbReference>
<dbReference type="Pfam" id="PF02653">
    <property type="entry name" value="BPD_transp_2"/>
    <property type="match status" value="1"/>
</dbReference>
<keyword evidence="11" id="KW-1185">Reference proteome</keyword>
<dbReference type="CDD" id="cd06579">
    <property type="entry name" value="TM_PBP1_transp_AraH_like"/>
    <property type="match status" value="1"/>
</dbReference>
<dbReference type="EMBL" id="BANX01000007">
    <property type="protein sequence ID" value="GAC67402.1"/>
    <property type="molecule type" value="Genomic_DNA"/>
</dbReference>
<evidence type="ECO:0000313" key="10">
    <source>
        <dbReference type="EMBL" id="GAC67402.1"/>
    </source>
</evidence>
<dbReference type="InterPro" id="IPR001851">
    <property type="entry name" value="ABC_transp_permease"/>
</dbReference>
<evidence type="ECO:0000256" key="2">
    <source>
        <dbReference type="ARBA" id="ARBA00022448"/>
    </source>
</evidence>
<evidence type="ECO:0000256" key="8">
    <source>
        <dbReference type="ARBA" id="ARBA00039381"/>
    </source>
</evidence>
<feature type="transmembrane region" description="Helical" evidence="9">
    <location>
        <begin position="112"/>
        <end position="135"/>
    </location>
</feature>
<keyword evidence="3" id="KW-1003">Cell membrane</keyword>
<feature type="transmembrane region" description="Helical" evidence="9">
    <location>
        <begin position="266"/>
        <end position="284"/>
    </location>
</feature>
<dbReference type="STRING" id="1223545.GS4_07_01510"/>
<protein>
    <recommendedName>
        <fullName evidence="8">Autoinducer 2 import system permease protein LsrD</fullName>
    </recommendedName>
</protein>
<dbReference type="RefSeq" id="WP_007618540.1">
    <property type="nucleotide sequence ID" value="NZ_BANX01000007.1"/>
</dbReference>
<evidence type="ECO:0000256" key="9">
    <source>
        <dbReference type="SAM" id="Phobius"/>
    </source>
</evidence>
<gene>
    <name evidence="10" type="ORF">GS4_07_01510</name>
</gene>
<dbReference type="GO" id="GO:0005886">
    <property type="term" value="C:plasma membrane"/>
    <property type="evidence" value="ECO:0007669"/>
    <property type="project" value="UniProtKB-SubCell"/>
</dbReference>
<feature type="transmembrane region" description="Helical" evidence="9">
    <location>
        <begin position="60"/>
        <end position="83"/>
    </location>
</feature>
<evidence type="ECO:0000256" key="4">
    <source>
        <dbReference type="ARBA" id="ARBA00022519"/>
    </source>
</evidence>
<keyword evidence="7 9" id="KW-0472">Membrane</keyword>
<name>M0QJ13_9ACTN</name>
<evidence type="ECO:0000256" key="1">
    <source>
        <dbReference type="ARBA" id="ARBA00004651"/>
    </source>
</evidence>
<dbReference type="eggNOG" id="COG1172">
    <property type="taxonomic scope" value="Bacteria"/>
</dbReference>
<dbReference type="Proteomes" id="UP000011666">
    <property type="component" value="Unassembled WGS sequence"/>
</dbReference>
<keyword evidence="6 9" id="KW-1133">Transmembrane helix</keyword>
<feature type="transmembrane region" description="Helical" evidence="9">
    <location>
        <begin position="142"/>
        <end position="163"/>
    </location>
</feature>
<keyword evidence="2" id="KW-0813">Transport</keyword>
<feature type="transmembrane region" description="Helical" evidence="9">
    <location>
        <begin position="291"/>
        <end position="311"/>
    </location>
</feature>
<reference evidence="10 11" key="1">
    <citation type="submission" date="2013-01" db="EMBL/GenBank/DDBJ databases">
        <title>Whole genome shotgun sequence of Gordonia soli NBRC 108243.</title>
        <authorList>
            <person name="Isaki-Nakamura S."/>
            <person name="Hosoyama A."/>
            <person name="Tsuchikane K."/>
            <person name="Ando Y."/>
            <person name="Baba S."/>
            <person name="Ohji S."/>
            <person name="Hamada M."/>
            <person name="Tamura T."/>
            <person name="Yamazoe A."/>
            <person name="Yamazaki S."/>
            <person name="Fujita N."/>
        </authorList>
    </citation>
    <scope>NUCLEOTIDE SEQUENCE [LARGE SCALE GENOMIC DNA]</scope>
    <source>
        <strain evidence="10 11">NBRC 108243</strain>
    </source>
</reference>
<feature type="transmembrane region" description="Helical" evidence="9">
    <location>
        <begin position="236"/>
        <end position="254"/>
    </location>
</feature>
<evidence type="ECO:0000256" key="5">
    <source>
        <dbReference type="ARBA" id="ARBA00022692"/>
    </source>
</evidence>
<feature type="transmembrane region" description="Helical" evidence="9">
    <location>
        <begin position="317"/>
        <end position="334"/>
    </location>
</feature>
<dbReference type="AlphaFoldDB" id="M0QJ13"/>
<keyword evidence="4" id="KW-0997">Cell inner membrane</keyword>
<dbReference type="GO" id="GO:0022857">
    <property type="term" value="F:transmembrane transporter activity"/>
    <property type="evidence" value="ECO:0007669"/>
    <property type="project" value="InterPro"/>
</dbReference>
<dbReference type="OrthoDB" id="9808136at2"/>
<accession>M0QJ13</accession>
<sequence length="337" mass="34180">MTDVSEAVGTTPAGNAQATPAWRSRLADLVRSQSFVVWVLLIVGFPLSRLASESFPSTSLLVNVLILGLFLSVVAFGQGLVVLTGGIDLSVASQVALGAFATGSLASSGVPVVVAVLLALVFCAVVGAVNGILVTRMGFPPFIVTLAVGTILASILLGVAQGAPAQASPQVLADLMDRSTTLLGVPVAIWIFVVVAALCLFIQHRTTLGMRAYALGNSVAAARNSRLDVHRATTSVYSVAGIAYGLAGVMLLGYSSGADLNVGESWLLPSIAAVVVGGSSIRGGSGSYGGTLAGALLLTLIGIDISATGLAEGWKQVVYGLVIVIALVGARLAARRR</sequence>
<comment type="caution">
    <text evidence="10">The sequence shown here is derived from an EMBL/GenBank/DDBJ whole genome shotgun (WGS) entry which is preliminary data.</text>
</comment>
<proteinExistence type="predicted"/>
<feature type="transmembrane region" description="Helical" evidence="9">
    <location>
        <begin position="183"/>
        <end position="202"/>
    </location>
</feature>
<comment type="subcellular location">
    <subcellularLocation>
        <location evidence="1">Cell membrane</location>
        <topology evidence="1">Multi-pass membrane protein</topology>
    </subcellularLocation>
</comment>
<evidence type="ECO:0000256" key="6">
    <source>
        <dbReference type="ARBA" id="ARBA00022989"/>
    </source>
</evidence>
<organism evidence="10 11">
    <name type="scientific">Gordonia soli NBRC 108243</name>
    <dbReference type="NCBI Taxonomy" id="1223545"/>
    <lineage>
        <taxon>Bacteria</taxon>
        <taxon>Bacillati</taxon>
        <taxon>Actinomycetota</taxon>
        <taxon>Actinomycetes</taxon>
        <taxon>Mycobacteriales</taxon>
        <taxon>Gordoniaceae</taxon>
        <taxon>Gordonia</taxon>
    </lineage>
</organism>
<feature type="transmembrane region" description="Helical" evidence="9">
    <location>
        <begin position="29"/>
        <end position="48"/>
    </location>
</feature>
<evidence type="ECO:0000256" key="3">
    <source>
        <dbReference type="ARBA" id="ARBA00022475"/>
    </source>
</evidence>
<evidence type="ECO:0000313" key="11">
    <source>
        <dbReference type="Proteomes" id="UP000011666"/>
    </source>
</evidence>